<protein>
    <submittedName>
        <fullName evidence="1">Uncharacterized protein</fullName>
    </submittedName>
</protein>
<proteinExistence type="predicted"/>
<reference evidence="1 2" key="1">
    <citation type="submission" date="2019-04" db="EMBL/GenBank/DDBJ databases">
        <title>Draft genome sequence of Pseudomonas sp. M7D1 isolated from rhizosphere of plant the flowery desert.</title>
        <authorList>
            <person name="Poblete-Morales M."/>
            <person name="Plaza N."/>
            <person name="Corsini G."/>
            <person name="Silva E."/>
        </authorList>
    </citation>
    <scope>NUCLEOTIDE SEQUENCE [LARGE SCALE GENOMIC DNA]</scope>
    <source>
        <strain evidence="1 2">M7D1</strain>
    </source>
</reference>
<comment type="caution">
    <text evidence="1">The sequence shown here is derived from an EMBL/GenBank/DDBJ whole genome shotgun (WGS) entry which is preliminary data.</text>
</comment>
<name>A0AAQ2HYG5_9PSED</name>
<dbReference type="Proteomes" id="UP000310574">
    <property type="component" value="Unassembled WGS sequence"/>
</dbReference>
<dbReference type="AlphaFoldDB" id="A0AAQ2HYG5"/>
<accession>A0AAQ2HYG5</accession>
<organism evidence="1 2">
    <name type="scientific">Pseudomonas atacamensis</name>
    <dbReference type="NCBI Taxonomy" id="2565368"/>
    <lineage>
        <taxon>Bacteria</taxon>
        <taxon>Pseudomonadati</taxon>
        <taxon>Pseudomonadota</taxon>
        <taxon>Gammaproteobacteria</taxon>
        <taxon>Pseudomonadales</taxon>
        <taxon>Pseudomonadaceae</taxon>
        <taxon>Pseudomonas</taxon>
    </lineage>
</organism>
<sequence>MRDYSQPNVATADALTLLLQNQHALGAAIEEIIHWISGSGANTVAGNAVAALETLDKNAHSLTDAILRLRNS</sequence>
<evidence type="ECO:0000313" key="2">
    <source>
        <dbReference type="Proteomes" id="UP000310574"/>
    </source>
</evidence>
<dbReference type="RefSeq" id="WP_136494145.1">
    <property type="nucleotide sequence ID" value="NZ_SSBS01000009.1"/>
</dbReference>
<dbReference type="EMBL" id="SSBS01000009">
    <property type="protein sequence ID" value="THF26501.1"/>
    <property type="molecule type" value="Genomic_DNA"/>
</dbReference>
<evidence type="ECO:0000313" key="1">
    <source>
        <dbReference type="EMBL" id="THF26501.1"/>
    </source>
</evidence>
<gene>
    <name evidence="1" type="ORF">E5170_27220</name>
</gene>